<comment type="caution">
    <text evidence="10">The sequence shown here is derived from an EMBL/GenBank/DDBJ whole genome shotgun (WGS) entry which is preliminary data.</text>
</comment>
<dbReference type="RefSeq" id="WP_157325672.1">
    <property type="nucleotide sequence ID" value="NZ_WSEM01000034.1"/>
</dbReference>
<keyword evidence="6" id="KW-0564">Palmitate</keyword>
<dbReference type="Gene3D" id="3.30.300.210">
    <property type="entry name" value="Nutrient germinant receptor protein C, domain 3"/>
    <property type="match status" value="1"/>
</dbReference>
<dbReference type="InterPro" id="IPR038501">
    <property type="entry name" value="Spore_GerAC_C_sf"/>
</dbReference>
<gene>
    <name evidence="10" type="ORF">GON05_33500</name>
</gene>
<keyword evidence="3" id="KW-0309">Germination</keyword>
<keyword evidence="11" id="KW-1185">Reference proteome</keyword>
<dbReference type="Proteomes" id="UP000467637">
    <property type="component" value="Unassembled WGS sequence"/>
</dbReference>
<keyword evidence="4" id="KW-0732">Signal</keyword>
<evidence type="ECO:0000256" key="1">
    <source>
        <dbReference type="ARBA" id="ARBA00004635"/>
    </source>
</evidence>
<keyword evidence="5" id="KW-0472">Membrane</keyword>
<dbReference type="InterPro" id="IPR057336">
    <property type="entry name" value="GerAC_N"/>
</dbReference>
<comment type="similarity">
    <text evidence="2">Belongs to the GerABKC lipoprotein family.</text>
</comment>
<evidence type="ECO:0000259" key="9">
    <source>
        <dbReference type="Pfam" id="PF25198"/>
    </source>
</evidence>
<dbReference type="InterPro" id="IPR046953">
    <property type="entry name" value="Spore_GerAC-like_C"/>
</dbReference>
<protein>
    <submittedName>
        <fullName evidence="10">Ger(X)C family spore germination protein</fullName>
    </submittedName>
</protein>
<evidence type="ECO:0000256" key="4">
    <source>
        <dbReference type="ARBA" id="ARBA00022729"/>
    </source>
</evidence>
<feature type="domain" description="Spore germination protein N-terminal" evidence="9">
    <location>
        <begin position="22"/>
        <end position="196"/>
    </location>
</feature>
<proteinExistence type="inferred from homology"/>
<dbReference type="InterPro" id="IPR008844">
    <property type="entry name" value="Spore_GerAC-like"/>
</dbReference>
<dbReference type="Gene3D" id="6.20.190.10">
    <property type="entry name" value="Nutrient germinant receptor protein C, domain 1"/>
    <property type="match status" value="1"/>
</dbReference>
<dbReference type="NCBIfam" id="TIGR02887">
    <property type="entry name" value="spore_ger_x_C"/>
    <property type="match status" value="1"/>
</dbReference>
<reference evidence="10 11" key="1">
    <citation type="submission" date="2019-12" db="EMBL/GenBank/DDBJ databases">
        <authorList>
            <person name="Huq M.A."/>
        </authorList>
    </citation>
    <scope>NUCLEOTIDE SEQUENCE [LARGE SCALE GENOMIC DNA]</scope>
    <source>
        <strain evidence="10 11">MAH-34</strain>
    </source>
</reference>
<dbReference type="PANTHER" id="PTHR35789:SF1">
    <property type="entry name" value="SPORE GERMINATION PROTEIN B3"/>
    <property type="match status" value="1"/>
</dbReference>
<comment type="subcellular location">
    <subcellularLocation>
        <location evidence="1">Membrane</location>
        <topology evidence="1">Lipid-anchor</topology>
    </subcellularLocation>
</comment>
<evidence type="ECO:0000256" key="3">
    <source>
        <dbReference type="ARBA" id="ARBA00022544"/>
    </source>
</evidence>
<evidence type="ECO:0000256" key="2">
    <source>
        <dbReference type="ARBA" id="ARBA00007886"/>
    </source>
</evidence>
<feature type="domain" description="Spore germination GerAC-like C-terminal" evidence="8">
    <location>
        <begin position="214"/>
        <end position="379"/>
    </location>
</feature>
<name>A0ABW9UJR0_9BACL</name>
<accession>A0ABW9UJR0</accession>
<organism evidence="10 11">
    <name type="scientific">Paenibacillus anseongense</name>
    <dbReference type="NCBI Taxonomy" id="2682845"/>
    <lineage>
        <taxon>Bacteria</taxon>
        <taxon>Bacillati</taxon>
        <taxon>Bacillota</taxon>
        <taxon>Bacilli</taxon>
        <taxon>Bacillales</taxon>
        <taxon>Paenibacillaceae</taxon>
        <taxon>Paenibacillus</taxon>
    </lineage>
</organism>
<evidence type="ECO:0000256" key="6">
    <source>
        <dbReference type="ARBA" id="ARBA00023139"/>
    </source>
</evidence>
<evidence type="ECO:0000313" key="10">
    <source>
        <dbReference type="EMBL" id="MVQ39517.1"/>
    </source>
</evidence>
<dbReference type="EMBL" id="WSEM01000034">
    <property type="protein sequence ID" value="MVQ39517.1"/>
    <property type="molecule type" value="Genomic_DNA"/>
</dbReference>
<dbReference type="PROSITE" id="PS51257">
    <property type="entry name" value="PROKAR_LIPOPROTEIN"/>
    <property type="match status" value="1"/>
</dbReference>
<evidence type="ECO:0000313" key="11">
    <source>
        <dbReference type="Proteomes" id="UP000467637"/>
    </source>
</evidence>
<dbReference type="PANTHER" id="PTHR35789">
    <property type="entry name" value="SPORE GERMINATION PROTEIN B3"/>
    <property type="match status" value="1"/>
</dbReference>
<evidence type="ECO:0000259" key="8">
    <source>
        <dbReference type="Pfam" id="PF05504"/>
    </source>
</evidence>
<keyword evidence="7" id="KW-0449">Lipoprotein</keyword>
<evidence type="ECO:0000256" key="5">
    <source>
        <dbReference type="ARBA" id="ARBA00023136"/>
    </source>
</evidence>
<evidence type="ECO:0000256" key="7">
    <source>
        <dbReference type="ARBA" id="ARBA00023288"/>
    </source>
</evidence>
<sequence>MKAFRKLSISILSVFILGGCWDRVQINDLALITALAIDQAEDNLIQVTVQIVIPKNHGGGGQGTGGGNGSNKTTIRSEKGFDISEALSKLQGQIPRRLFWGQCKIFIFGETFAKAGIKEQFDFLVRHPQTRERAYMFVSKGKAKEALELFPPIEGTSADVLNKLSDLQFGMRVTMEQLSIMLKGDAQAAALPIIHILPKAESAESNQTIPYLLGTAVFKKDKMVGDLSEKVTRDLSWLKSGTKEGTAYFKVTDNGGSVSLKPVKTHVKLIPKIEGDTWKMYIKVRSEGDIIVQNTTLLNPVNPDLIAIMDKAFENDIRKRMQAALQEIQKRWKTDILDFSKTFHRKYPEQWEKVKDHWEEVFPKIEIHTEIEARILRQGRINSPGGIPKEETRQ</sequence>
<dbReference type="Pfam" id="PF05504">
    <property type="entry name" value="Spore_GerAC"/>
    <property type="match status" value="1"/>
</dbReference>
<dbReference type="Pfam" id="PF25198">
    <property type="entry name" value="Spore_GerAC_N"/>
    <property type="match status" value="1"/>
</dbReference>